<feature type="non-terminal residue" evidence="2">
    <location>
        <position position="159"/>
    </location>
</feature>
<evidence type="ECO:0000256" key="1">
    <source>
        <dbReference type="SAM" id="MobiDB-lite"/>
    </source>
</evidence>
<dbReference type="AlphaFoldDB" id="A0A7S0VSN8"/>
<evidence type="ECO:0000313" key="2">
    <source>
        <dbReference type="EMBL" id="CAD8796969.1"/>
    </source>
</evidence>
<feature type="region of interest" description="Disordered" evidence="1">
    <location>
        <begin position="91"/>
        <end position="125"/>
    </location>
</feature>
<dbReference type="EMBL" id="HBFN01018138">
    <property type="protein sequence ID" value="CAD8796969.1"/>
    <property type="molecule type" value="Transcribed_RNA"/>
</dbReference>
<reference evidence="2" key="1">
    <citation type="submission" date="2021-01" db="EMBL/GenBank/DDBJ databases">
        <authorList>
            <person name="Corre E."/>
            <person name="Pelletier E."/>
            <person name="Niang G."/>
            <person name="Scheremetjew M."/>
            <person name="Finn R."/>
            <person name="Kale V."/>
            <person name="Holt S."/>
            <person name="Cochrane G."/>
            <person name="Meng A."/>
            <person name="Brown T."/>
            <person name="Cohen L."/>
        </authorList>
    </citation>
    <scope>NUCLEOTIDE SEQUENCE</scope>
    <source>
        <strain evidence="2">CCMP443</strain>
    </source>
</reference>
<name>A0A7S0VSN8_9CRYP</name>
<protein>
    <submittedName>
        <fullName evidence="2">Uncharacterized protein</fullName>
    </submittedName>
</protein>
<sequence length="159" mass="16765">MADKEAHFTAFDGFTGSVLQVDLPLSASVADLKNALNPRGAGAALMLCQDAASNRPPVALDDDREKVGSTCLLHESLEVFVFFHDREEEPPAPSFWGGTSSSPNARSGDRLEAQSPLQMSVDSEAGPGDALVACLADKARKLQRLGAQAALIAEEGEAR</sequence>
<organism evidence="2">
    <name type="scientific">Hemiselmis tepida</name>
    <dbReference type="NCBI Taxonomy" id="464990"/>
    <lineage>
        <taxon>Eukaryota</taxon>
        <taxon>Cryptophyceae</taxon>
        <taxon>Cryptomonadales</taxon>
        <taxon>Hemiselmidaceae</taxon>
        <taxon>Hemiselmis</taxon>
    </lineage>
</organism>
<proteinExistence type="predicted"/>
<accession>A0A7S0VSN8</accession>
<gene>
    <name evidence="2" type="ORF">HTEP1355_LOCUS10609</name>
</gene>